<evidence type="ECO:0000313" key="8">
    <source>
        <dbReference type="EMBL" id="TCW00548.1"/>
    </source>
</evidence>
<accession>A0A4R3Z7M9</accession>
<dbReference type="Pfam" id="PF17202">
    <property type="entry name" value="sCache_3_3"/>
    <property type="match status" value="1"/>
</dbReference>
<dbReference type="EMBL" id="SMCQ01000007">
    <property type="protein sequence ID" value="TCW00548.1"/>
    <property type="molecule type" value="Genomic_DNA"/>
</dbReference>
<dbReference type="PANTHER" id="PTHR45138">
    <property type="entry name" value="REGULATORY COMPONENTS OF SENSORY TRANSDUCTION SYSTEM"/>
    <property type="match status" value="1"/>
</dbReference>
<dbReference type="Proteomes" id="UP000295515">
    <property type="component" value="Unassembled WGS sequence"/>
</dbReference>
<proteinExistence type="predicted"/>
<feature type="transmembrane region" description="Helical" evidence="6">
    <location>
        <begin position="185"/>
        <end position="207"/>
    </location>
</feature>
<evidence type="ECO:0000256" key="1">
    <source>
        <dbReference type="ARBA" id="ARBA00004651"/>
    </source>
</evidence>
<keyword evidence="4 6" id="KW-1133">Transmembrane helix</keyword>
<evidence type="ECO:0000313" key="9">
    <source>
        <dbReference type="Proteomes" id="UP000295515"/>
    </source>
</evidence>
<dbReference type="SMART" id="SM00267">
    <property type="entry name" value="GGDEF"/>
    <property type="match status" value="1"/>
</dbReference>
<dbReference type="InterPro" id="IPR043128">
    <property type="entry name" value="Rev_trsase/Diguanyl_cyclase"/>
</dbReference>
<evidence type="ECO:0000256" key="2">
    <source>
        <dbReference type="ARBA" id="ARBA00022475"/>
    </source>
</evidence>
<evidence type="ECO:0000256" key="4">
    <source>
        <dbReference type="ARBA" id="ARBA00022989"/>
    </source>
</evidence>
<dbReference type="NCBIfam" id="TIGR00254">
    <property type="entry name" value="GGDEF"/>
    <property type="match status" value="1"/>
</dbReference>
<evidence type="ECO:0000256" key="6">
    <source>
        <dbReference type="SAM" id="Phobius"/>
    </source>
</evidence>
<keyword evidence="9" id="KW-1185">Reference proteome</keyword>
<comment type="subcellular location">
    <subcellularLocation>
        <location evidence="1">Cell membrane</location>
        <topology evidence="1">Multi-pass membrane protein</topology>
    </subcellularLocation>
</comment>
<dbReference type="InterPro" id="IPR029151">
    <property type="entry name" value="Sensor-like_sf"/>
</dbReference>
<reference evidence="8 9" key="1">
    <citation type="submission" date="2019-03" db="EMBL/GenBank/DDBJ databases">
        <title>Genomic Encyclopedia of Type Strains, Phase IV (KMG-IV): sequencing the most valuable type-strain genomes for metagenomic binning, comparative biology and taxonomic classification.</title>
        <authorList>
            <person name="Goeker M."/>
        </authorList>
    </citation>
    <scope>NUCLEOTIDE SEQUENCE [LARGE SCALE GENOMIC DNA]</scope>
    <source>
        <strain evidence="8 9">DSM 29487</strain>
    </source>
</reference>
<dbReference type="FunFam" id="3.30.70.270:FF:000001">
    <property type="entry name" value="Diguanylate cyclase domain protein"/>
    <property type="match status" value="1"/>
</dbReference>
<keyword evidence="5 6" id="KW-0472">Membrane</keyword>
<keyword evidence="2" id="KW-1003">Cell membrane</keyword>
<dbReference type="PANTHER" id="PTHR45138:SF9">
    <property type="entry name" value="DIGUANYLATE CYCLASE DGCM-RELATED"/>
    <property type="match status" value="1"/>
</dbReference>
<dbReference type="InterPro" id="IPR033463">
    <property type="entry name" value="sCache_3"/>
</dbReference>
<dbReference type="GO" id="GO:0052621">
    <property type="term" value="F:diguanylate cyclase activity"/>
    <property type="evidence" value="ECO:0007669"/>
    <property type="project" value="TreeGrafter"/>
</dbReference>
<organism evidence="8 9">
    <name type="scientific">Longibaculum muris</name>
    <dbReference type="NCBI Taxonomy" id="1796628"/>
    <lineage>
        <taxon>Bacteria</taxon>
        <taxon>Bacillati</taxon>
        <taxon>Bacillota</taxon>
        <taxon>Erysipelotrichia</taxon>
        <taxon>Erysipelotrichales</taxon>
        <taxon>Coprobacillaceae</taxon>
        <taxon>Longibaculum</taxon>
    </lineage>
</organism>
<dbReference type="GeneID" id="98915131"/>
<keyword evidence="3 6" id="KW-0812">Transmembrane</keyword>
<gene>
    <name evidence="8" type="ORF">EDD60_10737</name>
</gene>
<dbReference type="GO" id="GO:0005886">
    <property type="term" value="C:plasma membrane"/>
    <property type="evidence" value="ECO:0007669"/>
    <property type="project" value="UniProtKB-SubCell"/>
</dbReference>
<dbReference type="PROSITE" id="PS50887">
    <property type="entry name" value="GGDEF"/>
    <property type="match status" value="1"/>
</dbReference>
<evidence type="ECO:0000256" key="5">
    <source>
        <dbReference type="ARBA" id="ARBA00023136"/>
    </source>
</evidence>
<dbReference type="InterPro" id="IPR000160">
    <property type="entry name" value="GGDEF_dom"/>
</dbReference>
<dbReference type="Pfam" id="PF00990">
    <property type="entry name" value="GGDEF"/>
    <property type="match status" value="1"/>
</dbReference>
<dbReference type="RefSeq" id="WP_066448356.1">
    <property type="nucleotide sequence ID" value="NZ_DBGCPY010000120.1"/>
</dbReference>
<comment type="caution">
    <text evidence="8">The sequence shown here is derived from an EMBL/GenBank/DDBJ whole genome shotgun (WGS) entry which is preliminary data.</text>
</comment>
<evidence type="ECO:0000256" key="3">
    <source>
        <dbReference type="ARBA" id="ARBA00022692"/>
    </source>
</evidence>
<evidence type="ECO:0000259" key="7">
    <source>
        <dbReference type="PROSITE" id="PS50887"/>
    </source>
</evidence>
<dbReference type="AlphaFoldDB" id="A0A4R3Z7M9"/>
<dbReference type="CDD" id="cd01949">
    <property type="entry name" value="GGDEF"/>
    <property type="match status" value="1"/>
</dbReference>
<dbReference type="SUPFAM" id="SSF55073">
    <property type="entry name" value="Nucleotide cyclase"/>
    <property type="match status" value="1"/>
</dbReference>
<dbReference type="SUPFAM" id="SSF103190">
    <property type="entry name" value="Sensory domain-like"/>
    <property type="match status" value="1"/>
</dbReference>
<dbReference type="InterPro" id="IPR050469">
    <property type="entry name" value="Diguanylate_Cyclase"/>
</dbReference>
<sequence>MKLRKGNLKTKLCQLALIPVICLGLATLVIASVSVYISTANETKDGLKNLAYMLHQMCDIDGEGDYWVKGQHLMKGNDVFDNNYKIVDNIKRTSSVDATIFYGDVRMITTIHNDGKRAIGTHASLAVVESVLKKGNDYFSRQVSIGGVSYFGYYTPLTNPDGSIVGMVFVGKPRIAVVEAVMATVFWIFLLTLLVAGFTVMMSIHYAHKIVYSLDKTKEFLGNIAKGNVEEKIDPNILKRNDEIGEMGNFAVSLKQSINQLVSTDSLTGLYNRRSCETILTKIIEENKKYKTKSVIVIGDIDLFKQVNDTYGHQIGDLVLKELAIVFKEHMEHKGIVARWGGEEFMFIYERMDMERVYEHLQELMKAIENMQIPYNDEMISVGMTFGAALCDQDCDIDQIIKLADDNLYYGKNHGRHMIVIK</sequence>
<name>A0A4R3Z7M9_9FIRM</name>
<dbReference type="InterPro" id="IPR029787">
    <property type="entry name" value="Nucleotide_cyclase"/>
</dbReference>
<dbReference type="Gene3D" id="6.10.340.10">
    <property type="match status" value="1"/>
</dbReference>
<protein>
    <submittedName>
        <fullName evidence="8">Diguanylate cyclase (GGDEF)-like protein</fullName>
    </submittedName>
</protein>
<feature type="domain" description="GGDEF" evidence="7">
    <location>
        <begin position="292"/>
        <end position="422"/>
    </location>
</feature>
<dbReference type="Gene3D" id="3.30.70.270">
    <property type="match status" value="1"/>
</dbReference>